<organism evidence="1">
    <name type="scientific">viral metagenome</name>
    <dbReference type="NCBI Taxonomy" id="1070528"/>
    <lineage>
        <taxon>unclassified sequences</taxon>
        <taxon>metagenomes</taxon>
        <taxon>organismal metagenomes</taxon>
    </lineage>
</organism>
<dbReference type="EMBL" id="MN741033">
    <property type="protein sequence ID" value="QHU23557.1"/>
    <property type="molecule type" value="Genomic_DNA"/>
</dbReference>
<proteinExistence type="predicted"/>
<name>A0A6C0L416_9ZZZZ</name>
<evidence type="ECO:0000313" key="1">
    <source>
        <dbReference type="EMBL" id="QHU23557.1"/>
    </source>
</evidence>
<reference evidence="1" key="1">
    <citation type="journal article" date="2020" name="Nature">
        <title>Giant virus diversity and host interactions through global metagenomics.</title>
        <authorList>
            <person name="Schulz F."/>
            <person name="Roux S."/>
            <person name="Paez-Espino D."/>
            <person name="Jungbluth S."/>
            <person name="Walsh D.A."/>
            <person name="Denef V.J."/>
            <person name="McMahon K.D."/>
            <person name="Konstantinidis K.T."/>
            <person name="Eloe-Fadrosh E.A."/>
            <person name="Kyrpides N.C."/>
            <person name="Woyke T."/>
        </authorList>
    </citation>
    <scope>NUCLEOTIDE SEQUENCE</scope>
    <source>
        <strain evidence="1">GVMAG-S-ERX555907-94</strain>
    </source>
</reference>
<dbReference type="AlphaFoldDB" id="A0A6C0L416"/>
<protein>
    <submittedName>
        <fullName evidence="1">Uncharacterized protein</fullName>
    </submittedName>
</protein>
<sequence>MNKYDGRKWVVHYPFSRMDSISLMLIRHLHITEIRKLILSFLANTEVERDINMKECIDFHCSLRLDPNERWKQVRQWLTIRPDHQVGNPSMPITFPLPFDGWLWEKYVLIMKRIMLMRNGFLRKGTMNVDGWKIIQSLPFREKIEFLNTGLSSFIYEEIVYNVYREFVLCECDESLEGEDILLVPYLLKEEDGSMSVVNY</sequence>
<accession>A0A6C0L416</accession>